<reference evidence="1 2" key="1">
    <citation type="submission" date="2024-06" db="EMBL/GenBank/DDBJ databases">
        <title>Sorghum-associated microbial communities from plants grown in Nebraska, USA.</title>
        <authorList>
            <person name="Schachtman D."/>
        </authorList>
    </citation>
    <scope>NUCLEOTIDE SEQUENCE [LARGE SCALE GENOMIC DNA]</scope>
    <source>
        <strain evidence="1 2">736</strain>
    </source>
</reference>
<evidence type="ECO:0000313" key="1">
    <source>
        <dbReference type="EMBL" id="MET4561958.1"/>
    </source>
</evidence>
<dbReference type="Proteomes" id="UP001549363">
    <property type="component" value="Unassembled WGS sequence"/>
</dbReference>
<evidence type="ECO:0000313" key="2">
    <source>
        <dbReference type="Proteomes" id="UP001549363"/>
    </source>
</evidence>
<proteinExistence type="predicted"/>
<organism evidence="1 2">
    <name type="scientific">Lysinibacillus parviboronicapiens</name>
    <dbReference type="NCBI Taxonomy" id="436516"/>
    <lineage>
        <taxon>Bacteria</taxon>
        <taxon>Bacillati</taxon>
        <taxon>Bacillota</taxon>
        <taxon>Bacilli</taxon>
        <taxon>Bacillales</taxon>
        <taxon>Bacillaceae</taxon>
        <taxon>Lysinibacillus</taxon>
    </lineage>
</organism>
<keyword evidence="2" id="KW-1185">Reference proteome</keyword>
<protein>
    <submittedName>
        <fullName evidence="1">Uncharacterized protein</fullName>
    </submittedName>
</protein>
<sequence>MYGYVRNSNYWIDPFGLTLYHYTDSEGAKAIQESGVIRPDSRGRVFVTTNQISAKDVNNALLMGQKPDVGTHVV</sequence>
<dbReference type="EMBL" id="JBEPSB010000015">
    <property type="protein sequence ID" value="MET4561958.1"/>
    <property type="molecule type" value="Genomic_DNA"/>
</dbReference>
<gene>
    <name evidence="1" type="ORF">ABIA69_003128</name>
</gene>
<accession>A0ABV2PLY9</accession>
<name>A0ABV2PLY9_9BACI</name>
<comment type="caution">
    <text evidence="1">The sequence shown here is derived from an EMBL/GenBank/DDBJ whole genome shotgun (WGS) entry which is preliminary data.</text>
</comment>